<dbReference type="InterPro" id="IPR004692">
    <property type="entry name" value="SecG"/>
</dbReference>
<reference evidence="10 11" key="1">
    <citation type="journal article" date="2016" name="Nat. Commun.">
        <title>Thousands of microbial genomes shed light on interconnected biogeochemical processes in an aquifer system.</title>
        <authorList>
            <person name="Anantharaman K."/>
            <person name="Brown C.T."/>
            <person name="Hug L.A."/>
            <person name="Sharon I."/>
            <person name="Castelle C.J."/>
            <person name="Probst A.J."/>
            <person name="Thomas B.C."/>
            <person name="Singh A."/>
            <person name="Wilkins M.J."/>
            <person name="Karaoz U."/>
            <person name="Brodie E.L."/>
            <person name="Williams K.H."/>
            <person name="Hubbard S.S."/>
            <person name="Banfield J.F."/>
        </authorList>
    </citation>
    <scope>NUCLEOTIDE SEQUENCE [LARGE SCALE GENOMIC DNA]</scope>
</reference>
<keyword evidence="7 9" id="KW-0811">Translocation</keyword>
<dbReference type="Proteomes" id="UP000177579">
    <property type="component" value="Unassembled WGS sequence"/>
</dbReference>
<evidence type="ECO:0000256" key="5">
    <source>
        <dbReference type="ARBA" id="ARBA00022927"/>
    </source>
</evidence>
<dbReference type="AlphaFoldDB" id="A0A1F5TPZ0"/>
<proteinExistence type="inferred from homology"/>
<comment type="function">
    <text evidence="9">Involved in protein export. Participates in an early event of protein translocation.</text>
</comment>
<sequence>MNIIRILQLLIAVFLIVTILLQNRGGGLSGIFGGGDNVYMAKRGIEKKLFIATIVLSVLFFAISLFVTII</sequence>
<comment type="similarity">
    <text evidence="2 9">Belongs to the SecG family.</text>
</comment>
<feature type="transmembrane region" description="Helical" evidence="9">
    <location>
        <begin position="49"/>
        <end position="69"/>
    </location>
</feature>
<evidence type="ECO:0000256" key="7">
    <source>
        <dbReference type="ARBA" id="ARBA00023010"/>
    </source>
</evidence>
<keyword evidence="8 9" id="KW-0472">Membrane</keyword>
<dbReference type="PRINTS" id="PR01651">
    <property type="entry name" value="SECGEXPORT"/>
</dbReference>
<evidence type="ECO:0000256" key="9">
    <source>
        <dbReference type="RuleBase" id="RU365087"/>
    </source>
</evidence>
<dbReference type="Pfam" id="PF03840">
    <property type="entry name" value="SecG"/>
    <property type="match status" value="1"/>
</dbReference>
<evidence type="ECO:0000256" key="4">
    <source>
        <dbReference type="ARBA" id="ARBA00022692"/>
    </source>
</evidence>
<dbReference type="NCBIfam" id="TIGR00810">
    <property type="entry name" value="secG"/>
    <property type="match status" value="1"/>
</dbReference>
<name>A0A1F5TPZ0_9BACT</name>
<dbReference type="EMBL" id="MFGO01000015">
    <property type="protein sequence ID" value="OGF41032.1"/>
    <property type="molecule type" value="Genomic_DNA"/>
</dbReference>
<keyword evidence="3 9" id="KW-0813">Transport</keyword>
<evidence type="ECO:0000313" key="11">
    <source>
        <dbReference type="Proteomes" id="UP000177579"/>
    </source>
</evidence>
<organism evidence="10 11">
    <name type="scientific">Candidatus Falkowbacteria bacterium RIFOXYD2_FULL_34_120</name>
    <dbReference type="NCBI Taxonomy" id="1798007"/>
    <lineage>
        <taxon>Bacteria</taxon>
        <taxon>Candidatus Falkowiibacteriota</taxon>
    </lineage>
</organism>
<accession>A0A1F5TPZ0</accession>
<dbReference type="GO" id="GO:0005886">
    <property type="term" value="C:plasma membrane"/>
    <property type="evidence" value="ECO:0007669"/>
    <property type="project" value="UniProtKB-SubCell"/>
</dbReference>
<comment type="caution">
    <text evidence="10">The sequence shown here is derived from an EMBL/GenBank/DDBJ whole genome shotgun (WGS) entry which is preliminary data.</text>
</comment>
<protein>
    <recommendedName>
        <fullName evidence="9">Protein-export membrane protein SecG</fullName>
    </recommendedName>
</protein>
<keyword evidence="5 9" id="KW-0653">Protein transport</keyword>
<dbReference type="GO" id="GO:0009306">
    <property type="term" value="P:protein secretion"/>
    <property type="evidence" value="ECO:0007669"/>
    <property type="project" value="UniProtKB-UniRule"/>
</dbReference>
<gene>
    <name evidence="10" type="ORF">A2531_03715</name>
</gene>
<dbReference type="GO" id="GO:0015450">
    <property type="term" value="F:protein-transporting ATPase activity"/>
    <property type="evidence" value="ECO:0007669"/>
    <property type="project" value="UniProtKB-UniRule"/>
</dbReference>
<comment type="subcellular location">
    <subcellularLocation>
        <location evidence="9">Cell membrane</location>
        <topology evidence="9">Multi-pass membrane protein</topology>
    </subcellularLocation>
    <subcellularLocation>
        <location evidence="1">Membrane</location>
        <topology evidence="1">Multi-pass membrane protein</topology>
    </subcellularLocation>
</comment>
<evidence type="ECO:0000256" key="2">
    <source>
        <dbReference type="ARBA" id="ARBA00008445"/>
    </source>
</evidence>
<evidence type="ECO:0000256" key="8">
    <source>
        <dbReference type="ARBA" id="ARBA00023136"/>
    </source>
</evidence>
<keyword evidence="9" id="KW-1003">Cell membrane</keyword>
<evidence type="ECO:0000256" key="3">
    <source>
        <dbReference type="ARBA" id="ARBA00022448"/>
    </source>
</evidence>
<comment type="caution">
    <text evidence="9">Lacks conserved residue(s) required for the propagation of feature annotation.</text>
</comment>
<evidence type="ECO:0000313" key="10">
    <source>
        <dbReference type="EMBL" id="OGF41032.1"/>
    </source>
</evidence>
<evidence type="ECO:0000256" key="6">
    <source>
        <dbReference type="ARBA" id="ARBA00022989"/>
    </source>
</evidence>
<keyword evidence="6 9" id="KW-1133">Transmembrane helix</keyword>
<evidence type="ECO:0000256" key="1">
    <source>
        <dbReference type="ARBA" id="ARBA00004141"/>
    </source>
</evidence>
<keyword evidence="4 9" id="KW-0812">Transmembrane</keyword>